<proteinExistence type="predicted"/>
<evidence type="ECO:0000313" key="3">
    <source>
        <dbReference type="Proteomes" id="UP001295794"/>
    </source>
</evidence>
<feature type="compositionally biased region" description="Basic and acidic residues" evidence="1">
    <location>
        <begin position="108"/>
        <end position="117"/>
    </location>
</feature>
<feature type="compositionally biased region" description="Acidic residues" evidence="1">
    <location>
        <begin position="365"/>
        <end position="378"/>
    </location>
</feature>
<feature type="region of interest" description="Disordered" evidence="1">
    <location>
        <begin position="554"/>
        <end position="588"/>
    </location>
</feature>
<feature type="compositionally biased region" description="Basic residues" evidence="1">
    <location>
        <begin position="139"/>
        <end position="149"/>
    </location>
</feature>
<dbReference type="EMBL" id="CAVNYO010000182">
    <property type="protein sequence ID" value="CAK5272540.1"/>
    <property type="molecule type" value="Genomic_DNA"/>
</dbReference>
<organism evidence="2 3">
    <name type="scientific">Mycena citricolor</name>
    <dbReference type="NCBI Taxonomy" id="2018698"/>
    <lineage>
        <taxon>Eukaryota</taxon>
        <taxon>Fungi</taxon>
        <taxon>Dikarya</taxon>
        <taxon>Basidiomycota</taxon>
        <taxon>Agaricomycotina</taxon>
        <taxon>Agaricomycetes</taxon>
        <taxon>Agaricomycetidae</taxon>
        <taxon>Agaricales</taxon>
        <taxon>Marasmiineae</taxon>
        <taxon>Mycenaceae</taxon>
        <taxon>Mycena</taxon>
    </lineage>
</organism>
<feature type="region of interest" description="Disordered" evidence="1">
    <location>
        <begin position="358"/>
        <end position="385"/>
    </location>
</feature>
<sequence>MEMPALGRTRIKNRDTHPAVKAGLVRGPSDPPFRRSSEEVKKARKAEAASRAREERQQNRAAKELAAMEDLNRQNDVEHAATANHPPANSWKPTLNPEPSESSDSDDSDKFEPLHDDTESESNSTDSEAEDSDEENGKKNRKNKKKKKLTRADITASRTTKDSTGTPIIDRSTKRKAADNQRKSSKKAKKDNKKSGLDHDVSKSKKIKTPAVEDESMFQLGGPALDDDEQERVERPSKKKGLPNEAPVLIKTVVSKPETKKAVRGGTAKWTLRNLPEGTDEEFTNEVVPLAREKAGTLPPWEGLTEKQLQEIVDKVYGKGQYTVAKNGPWAGLIAYRLNDWRTGFGTQARRGVDMYFNNNKSGADSDDDSEMQVDDTDAPAPADTEGLDASLAGTAAAAPKFNLKTPSGIAEFVSWVLKRHESGTMAFQWKQWGGGVEKKSDLILHAFAYHLTCLDTIPGAYQRLDEPPIGALIMSMQAVHRALQFWKTGTCDLLQPMPRAAYFSADNWADYSPPAENGKKRKLVRRATEFMAALQKWDETKWDEYKAAAAQWVEAPSRKRASSSRGASEASGDDNVSDSEYIMVVSD</sequence>
<comment type="caution">
    <text evidence="2">The sequence shown here is derived from an EMBL/GenBank/DDBJ whole genome shotgun (WGS) entry which is preliminary data.</text>
</comment>
<evidence type="ECO:0000256" key="1">
    <source>
        <dbReference type="SAM" id="MobiDB-lite"/>
    </source>
</evidence>
<keyword evidence="3" id="KW-1185">Reference proteome</keyword>
<evidence type="ECO:0000313" key="2">
    <source>
        <dbReference type="EMBL" id="CAK5272540.1"/>
    </source>
</evidence>
<feature type="compositionally biased region" description="Polar residues" evidence="1">
    <location>
        <begin position="156"/>
        <end position="166"/>
    </location>
</feature>
<protein>
    <submittedName>
        <fullName evidence="2">Uncharacterized protein</fullName>
    </submittedName>
</protein>
<feature type="compositionally biased region" description="Basic and acidic residues" evidence="1">
    <location>
        <begin position="193"/>
        <end position="203"/>
    </location>
</feature>
<name>A0AAD2HD22_9AGAR</name>
<feature type="compositionally biased region" description="Basic residues" evidence="1">
    <location>
        <begin position="183"/>
        <end position="192"/>
    </location>
</feature>
<feature type="compositionally biased region" description="Basic and acidic residues" evidence="1">
    <location>
        <begin position="70"/>
        <end position="79"/>
    </location>
</feature>
<accession>A0AAD2HD22</accession>
<reference evidence="2" key="1">
    <citation type="submission" date="2023-11" db="EMBL/GenBank/DDBJ databases">
        <authorList>
            <person name="De Vega J J."/>
            <person name="De Vega J J."/>
        </authorList>
    </citation>
    <scope>NUCLEOTIDE SEQUENCE</scope>
</reference>
<feature type="region of interest" description="Disordered" evidence="1">
    <location>
        <begin position="1"/>
        <end position="242"/>
    </location>
</feature>
<feature type="compositionally biased region" description="Basic and acidic residues" evidence="1">
    <location>
        <begin position="32"/>
        <end position="63"/>
    </location>
</feature>
<dbReference type="Proteomes" id="UP001295794">
    <property type="component" value="Unassembled WGS sequence"/>
</dbReference>
<dbReference type="AlphaFoldDB" id="A0AAD2HD22"/>
<gene>
    <name evidence="2" type="ORF">MYCIT1_LOCUS18239</name>
</gene>